<proteinExistence type="predicted"/>
<reference evidence="2" key="1">
    <citation type="submission" date="2006-09" db="EMBL/GenBank/DDBJ databases">
        <title>Complete sequence of Rhodopseudomonas palustris BisA53.</title>
        <authorList>
            <consortium name="US DOE Joint Genome Institute"/>
            <person name="Copeland A."/>
            <person name="Lucas S."/>
            <person name="Lapidus A."/>
            <person name="Barry K."/>
            <person name="Detter J.C."/>
            <person name="Glavina del Rio T."/>
            <person name="Hammon N."/>
            <person name="Israni S."/>
            <person name="Dalin E."/>
            <person name="Tice H."/>
            <person name="Pitluck S."/>
            <person name="Chain P."/>
            <person name="Malfatti S."/>
            <person name="Shin M."/>
            <person name="Vergez L."/>
            <person name="Schmutz J."/>
            <person name="Larimer F."/>
            <person name="Land M."/>
            <person name="Hauser L."/>
            <person name="Pelletier D.A."/>
            <person name="Kyrpides N."/>
            <person name="Kim E."/>
            <person name="Harwood C.S."/>
            <person name="Oda Y."/>
            <person name="Richardson P."/>
        </authorList>
    </citation>
    <scope>NUCLEOTIDE SEQUENCE [LARGE SCALE GENOMIC DNA]</scope>
    <source>
        <strain evidence="2">BisA53</strain>
    </source>
</reference>
<dbReference type="Gene3D" id="3.30.565.10">
    <property type="entry name" value="Histidine kinase-like ATPase, C-terminal domain"/>
    <property type="match status" value="1"/>
</dbReference>
<gene>
    <name evidence="2" type="ordered locus">RPE_2169</name>
</gene>
<name>Q07PM1_RHOP5</name>
<dbReference type="KEGG" id="rpe:RPE_2169"/>
<dbReference type="InterPro" id="IPR036890">
    <property type="entry name" value="HATPase_C_sf"/>
</dbReference>
<feature type="region of interest" description="Disordered" evidence="1">
    <location>
        <begin position="616"/>
        <end position="642"/>
    </location>
</feature>
<sequence>MIVDASALDAEVARQEKCLAQLPQGFDFPLFNSKHAIESQRRSGYRNTSSAAREIIDNAIEAKASRIDVFFDQAKREKGKKDGEAVSSVAFLDNGSGMSPKMVRYALSWGAGTHFDEMGTIGKFGFGLPNASINQTRRVEVYTKRRGDEVVTKAWLDINNVQAHGLTRIEEPETAVLPDFVRRYLKDNNLTFEHGTVVVWVTPDRLSYRRASTLKEHLLDDFGVVYRYMLSDVTLNIGGKKVEPVDPLFLTPGARYYVAKKQGGAIEVYNQMIPVRYYQDEETGGLHLGYVEKARDLHPKNEKTLAVGAIEVRIVRFPPGFSVHKKGRAESDANRRFEIRKARRGMSFVRHNREIETVDVFPRSMRDVSAGLGDWPLLQGYAYHWGIEVKFNPQLDEVFGIANDKQTVRPIEDFWRLLASEPFEIDALLKAENTWQTKQRKQPDPVIEASEEPSPAENAAALADRIEGEPNTVPEKDKEKVDKATEEEAQKRAGVTATTVEEAKEAIKRQGQRRGYKIEYFDDPNGAFFEPEWQPGNVVVAKVNRQHPFYSAFYAALLKLEGGNRARYALDLVLLALAKGELRIEDPVTKLWNENLRKKHWTPFLSNALKVFEQTAHAGDSHEESQGDQEATFNAESANTPA</sequence>
<evidence type="ECO:0000313" key="2">
    <source>
        <dbReference type="EMBL" id="ABJ06113.1"/>
    </source>
</evidence>
<dbReference type="STRING" id="316055.RPE_2169"/>
<dbReference type="HOGENOM" id="CLU_031370_0_0_5"/>
<accession>Q07PM1</accession>
<feature type="region of interest" description="Disordered" evidence="1">
    <location>
        <begin position="436"/>
        <end position="494"/>
    </location>
</feature>
<dbReference type="EMBL" id="CP000463">
    <property type="protein sequence ID" value="ABJ06113.1"/>
    <property type="molecule type" value="Genomic_DNA"/>
</dbReference>
<dbReference type="AlphaFoldDB" id="Q07PM1"/>
<feature type="compositionally biased region" description="Basic and acidic residues" evidence="1">
    <location>
        <begin position="464"/>
        <end position="491"/>
    </location>
</feature>
<evidence type="ECO:0000256" key="1">
    <source>
        <dbReference type="SAM" id="MobiDB-lite"/>
    </source>
</evidence>
<dbReference type="eggNOG" id="COG0323">
    <property type="taxonomic scope" value="Bacteria"/>
</dbReference>
<feature type="compositionally biased region" description="Low complexity" evidence="1">
    <location>
        <begin position="452"/>
        <end position="463"/>
    </location>
</feature>
<feature type="compositionally biased region" description="Polar residues" evidence="1">
    <location>
        <begin position="628"/>
        <end position="642"/>
    </location>
</feature>
<evidence type="ECO:0008006" key="3">
    <source>
        <dbReference type="Google" id="ProtNLM"/>
    </source>
</evidence>
<dbReference type="Pfam" id="PF13589">
    <property type="entry name" value="HATPase_c_3"/>
    <property type="match status" value="1"/>
</dbReference>
<organism evidence="2">
    <name type="scientific">Rhodopseudomonas palustris (strain BisA53)</name>
    <dbReference type="NCBI Taxonomy" id="316055"/>
    <lineage>
        <taxon>Bacteria</taxon>
        <taxon>Pseudomonadati</taxon>
        <taxon>Pseudomonadota</taxon>
        <taxon>Alphaproteobacteria</taxon>
        <taxon>Hyphomicrobiales</taxon>
        <taxon>Nitrobacteraceae</taxon>
        <taxon>Rhodopseudomonas</taxon>
    </lineage>
</organism>
<dbReference type="SUPFAM" id="SSF55874">
    <property type="entry name" value="ATPase domain of HSP90 chaperone/DNA topoisomerase II/histidine kinase"/>
    <property type="match status" value="1"/>
</dbReference>
<protein>
    <recommendedName>
        <fullName evidence="3">ATP-binding protein</fullName>
    </recommendedName>
</protein>